<name>A0A317W756_9EURO</name>
<dbReference type="VEuPathDB" id="FungiDB:BO70DRAFT_336629"/>
<feature type="domain" description="AMP-dependent synthetase/ligase" evidence="6">
    <location>
        <begin position="36"/>
        <end position="393"/>
    </location>
</feature>
<dbReference type="Gene3D" id="3.40.50.980">
    <property type="match status" value="2"/>
</dbReference>
<evidence type="ECO:0000259" key="7">
    <source>
        <dbReference type="Pfam" id="PF13193"/>
    </source>
</evidence>
<keyword evidence="5" id="KW-0067">ATP-binding</keyword>
<dbReference type="InterPro" id="IPR000873">
    <property type="entry name" value="AMP-dep_synth/lig_dom"/>
</dbReference>
<dbReference type="OrthoDB" id="6509636at2759"/>
<evidence type="ECO:0000256" key="1">
    <source>
        <dbReference type="ARBA" id="ARBA00005179"/>
    </source>
</evidence>
<dbReference type="PROSITE" id="PS00455">
    <property type="entry name" value="AMP_BINDING"/>
    <property type="match status" value="1"/>
</dbReference>
<dbReference type="GO" id="GO:0019748">
    <property type="term" value="P:secondary metabolic process"/>
    <property type="evidence" value="ECO:0007669"/>
    <property type="project" value="TreeGrafter"/>
</dbReference>
<dbReference type="PANTHER" id="PTHR24096">
    <property type="entry name" value="LONG-CHAIN-FATTY-ACID--COA LIGASE"/>
    <property type="match status" value="1"/>
</dbReference>
<dbReference type="GeneID" id="37063352"/>
<dbReference type="AlphaFoldDB" id="A0A317W756"/>
<evidence type="ECO:0000313" key="9">
    <source>
        <dbReference type="Proteomes" id="UP000247233"/>
    </source>
</evidence>
<dbReference type="InterPro" id="IPR020845">
    <property type="entry name" value="AMP-binding_CS"/>
</dbReference>
<keyword evidence="4" id="KW-0547">Nucleotide-binding</keyword>
<dbReference type="InterPro" id="IPR025110">
    <property type="entry name" value="AMP-bd_C"/>
</dbReference>
<dbReference type="PANTHER" id="PTHR24096:SF317">
    <property type="entry name" value="ADENYLATE-FORMING ENZYME AFEA"/>
    <property type="match status" value="1"/>
</dbReference>
<protein>
    <submittedName>
        <fullName evidence="8">Adenylate-forming enzyme AfeA</fullName>
    </submittedName>
</protein>
<proteinExistence type="inferred from homology"/>
<evidence type="ECO:0000256" key="4">
    <source>
        <dbReference type="ARBA" id="ARBA00022741"/>
    </source>
</evidence>
<gene>
    <name evidence="8" type="ORF">BO70DRAFT_336629</name>
</gene>
<comment type="pathway">
    <text evidence="1">Secondary metabolite biosynthesis.</text>
</comment>
<dbReference type="Pfam" id="PF00501">
    <property type="entry name" value="AMP-binding"/>
    <property type="match status" value="1"/>
</dbReference>
<evidence type="ECO:0000313" key="8">
    <source>
        <dbReference type="EMBL" id="PWY82223.1"/>
    </source>
</evidence>
<dbReference type="Gene3D" id="3.30.300.30">
    <property type="match status" value="1"/>
</dbReference>
<dbReference type="Pfam" id="PF13193">
    <property type="entry name" value="AMP-binding_C"/>
    <property type="match status" value="1"/>
</dbReference>
<dbReference type="RefSeq" id="XP_025399488.1">
    <property type="nucleotide sequence ID" value="XM_025541115.1"/>
</dbReference>
<dbReference type="FunFam" id="3.30.300.30:FF:000007">
    <property type="entry name" value="4-coumarate--CoA ligase 2"/>
    <property type="match status" value="1"/>
</dbReference>
<keyword evidence="9" id="KW-1185">Reference proteome</keyword>
<evidence type="ECO:0000256" key="2">
    <source>
        <dbReference type="ARBA" id="ARBA00006432"/>
    </source>
</evidence>
<keyword evidence="3" id="KW-0436">Ligase</keyword>
<evidence type="ECO:0000259" key="6">
    <source>
        <dbReference type="Pfam" id="PF00501"/>
    </source>
</evidence>
<feature type="domain" description="AMP-binding enzyme C-terminal" evidence="7">
    <location>
        <begin position="440"/>
        <end position="520"/>
    </location>
</feature>
<reference evidence="8 9" key="1">
    <citation type="submission" date="2016-12" db="EMBL/GenBank/DDBJ databases">
        <title>The genomes of Aspergillus section Nigri reveals drivers in fungal speciation.</title>
        <authorList>
            <consortium name="DOE Joint Genome Institute"/>
            <person name="Vesth T.C."/>
            <person name="Nybo J."/>
            <person name="Theobald S."/>
            <person name="Brandl J."/>
            <person name="Frisvad J.C."/>
            <person name="Nielsen K.F."/>
            <person name="Lyhne E.K."/>
            <person name="Kogle M.E."/>
            <person name="Kuo A."/>
            <person name="Riley R."/>
            <person name="Clum A."/>
            <person name="Nolan M."/>
            <person name="Lipzen A."/>
            <person name="Salamov A."/>
            <person name="Henrissat B."/>
            <person name="Wiebenga A."/>
            <person name="De Vries R.P."/>
            <person name="Grigoriev I.V."/>
            <person name="Mortensen U.H."/>
            <person name="Andersen M.R."/>
            <person name="Baker S.E."/>
        </authorList>
    </citation>
    <scope>NUCLEOTIDE SEQUENCE [LARGE SCALE GENOMIC DNA]</scope>
    <source>
        <strain evidence="8 9">CBS 117.55</strain>
    </source>
</reference>
<comment type="similarity">
    <text evidence="2">Belongs to the ATP-dependent AMP-binding enzyme family.</text>
</comment>
<evidence type="ECO:0000256" key="5">
    <source>
        <dbReference type="ARBA" id="ARBA00022840"/>
    </source>
</evidence>
<organism evidence="8 9">
    <name type="scientific">Aspergillus heteromorphus CBS 117.55</name>
    <dbReference type="NCBI Taxonomy" id="1448321"/>
    <lineage>
        <taxon>Eukaryota</taxon>
        <taxon>Fungi</taxon>
        <taxon>Dikarya</taxon>
        <taxon>Ascomycota</taxon>
        <taxon>Pezizomycotina</taxon>
        <taxon>Eurotiomycetes</taxon>
        <taxon>Eurotiomycetidae</taxon>
        <taxon>Eurotiales</taxon>
        <taxon>Aspergillaceae</taxon>
        <taxon>Aspergillus</taxon>
        <taxon>Aspergillus subgen. Circumdati</taxon>
    </lineage>
</organism>
<dbReference type="GO" id="GO:0005524">
    <property type="term" value="F:ATP binding"/>
    <property type="evidence" value="ECO:0007669"/>
    <property type="project" value="UniProtKB-KW"/>
</dbReference>
<accession>A0A317W756</accession>
<dbReference type="EMBL" id="MSFL01000012">
    <property type="protein sequence ID" value="PWY82223.1"/>
    <property type="molecule type" value="Genomic_DNA"/>
</dbReference>
<dbReference type="SUPFAM" id="SSF56801">
    <property type="entry name" value="Acetyl-CoA synthetase-like"/>
    <property type="match status" value="1"/>
</dbReference>
<dbReference type="Proteomes" id="UP000247233">
    <property type="component" value="Unassembled WGS sequence"/>
</dbReference>
<comment type="caution">
    <text evidence="8">The sequence shown here is derived from an EMBL/GenBank/DDBJ whole genome shotgun (WGS) entry which is preliminary data.</text>
</comment>
<dbReference type="Gene3D" id="2.30.38.10">
    <property type="entry name" value="Luciferase, Domain 3"/>
    <property type="match status" value="1"/>
</dbReference>
<dbReference type="GO" id="GO:0016405">
    <property type="term" value="F:CoA-ligase activity"/>
    <property type="evidence" value="ECO:0007669"/>
    <property type="project" value="TreeGrafter"/>
</dbReference>
<evidence type="ECO:0000256" key="3">
    <source>
        <dbReference type="ARBA" id="ARBA00022598"/>
    </source>
</evidence>
<sequence>MSSPAGRHTDVLSFAFEGSADYDEHRPLYIDAKNPASCLNASQLRRLVRTLIAGLRCYIKRGDCVMIHLENNYVYSALYFAIIGAGGVYIGASPDSSPHEIMSFLDLGEPKLIITSNRTLQAILDISSSKGFSSKQVCLFDEPTISNFLQSNPNDPSDAAHLTIDHLLSHGEGDWNRIDDESLSKTTPAAIYCTSGTSGLPKAAVLSHYAIISQHLNIHYEVPYHVRRLLVVPMYHRFGALWHTFPIRQGEPAYLLPKFDVVQFLKAAHRHQITDTYIVPAMVHILNLTTQPAKELLSSMRLVDVAGAPIDTASMHKFQTLLHKDGTVSQSWGMTETGPVFLNKYGEPHDKASIGKLVGTNEVKLLDDHDNIISDDESPGELCIRGSGLLTTYQRRSDGKDEQGWFRTGDVAYRNNGSYFLFGRTKEIIKVRGYQVAPAEIESVLLTHPDITDAAVLGVQSSDKTTEVPRAYVVRSQSPSGTKISIDEIYRFAQARLAGYKALDGGVVFVTDIPRTASGKIQRAKLGQMNAQRDRIAQILSRRVTEVVV</sequence>
<dbReference type="STRING" id="1448321.A0A317W756"/>
<dbReference type="InterPro" id="IPR045851">
    <property type="entry name" value="AMP-bd_C_sf"/>
</dbReference>